<dbReference type="InterPro" id="IPR036291">
    <property type="entry name" value="NAD(P)-bd_dom_sf"/>
</dbReference>
<gene>
    <name evidence="2" type="ORF">GCM10010430_69820</name>
</gene>
<accession>A0ABN3EW64</accession>
<dbReference type="PANTHER" id="PTHR45033">
    <property type="match status" value="1"/>
</dbReference>
<organism evidence="2 3">
    <name type="scientific">Kitasatospora cystarginea</name>
    <dbReference type="NCBI Taxonomy" id="58350"/>
    <lineage>
        <taxon>Bacteria</taxon>
        <taxon>Bacillati</taxon>
        <taxon>Actinomycetota</taxon>
        <taxon>Actinomycetes</taxon>
        <taxon>Kitasatosporales</taxon>
        <taxon>Streptomycetaceae</taxon>
        <taxon>Kitasatospora</taxon>
    </lineage>
</organism>
<sequence>MIAVYCSQPNAADPLAAAVVGEHRPPSPAVGWTTVRMLTASLNMREITVLSGRAGARQRYPVILGSDGCGVLDDGTEVVVHSSVMSPGWTGPENLDPGRTVLSEQHQGTFAEIAVVPRRNALPKPPELSAVDAACLSTAWLTAYRMLFVTAAVEPGQTVVVHGRRRLGTIASAAIALANAAGVRVWVVGEPDDRELALRLGADALFSGSHLLPQPVDAVMDASISGSGWMGSVDSVRPNGAIVCAGYRDSGDLGPTGAGSLVRDFIFREVRLLGSGMGTAEDLTSLMSFLVATGLRPTVADLLDMRDVRRGMRAMLSGTVTGKIVFRFS</sequence>
<dbReference type="PANTHER" id="PTHR45033:SF3">
    <property type="entry name" value="DEHYDROGENASE, PUTATIVE (AFU_ORTHOLOGUE AFUA_2G13270)-RELATED"/>
    <property type="match status" value="1"/>
</dbReference>
<dbReference type="Pfam" id="PF08240">
    <property type="entry name" value="ADH_N"/>
    <property type="match status" value="1"/>
</dbReference>
<dbReference type="InterPro" id="IPR020843">
    <property type="entry name" value="ER"/>
</dbReference>
<dbReference type="InterPro" id="IPR011032">
    <property type="entry name" value="GroES-like_sf"/>
</dbReference>
<evidence type="ECO:0000313" key="2">
    <source>
        <dbReference type="EMBL" id="GAA2273917.1"/>
    </source>
</evidence>
<dbReference type="Pfam" id="PF00107">
    <property type="entry name" value="ADH_zinc_N"/>
    <property type="match status" value="1"/>
</dbReference>
<proteinExistence type="predicted"/>
<dbReference type="Proteomes" id="UP001500305">
    <property type="component" value="Unassembled WGS sequence"/>
</dbReference>
<dbReference type="InterPro" id="IPR052711">
    <property type="entry name" value="Zinc_ADH-like"/>
</dbReference>
<dbReference type="InterPro" id="IPR013149">
    <property type="entry name" value="ADH-like_C"/>
</dbReference>
<dbReference type="InterPro" id="IPR013154">
    <property type="entry name" value="ADH-like_N"/>
</dbReference>
<evidence type="ECO:0000259" key="1">
    <source>
        <dbReference type="SMART" id="SM00829"/>
    </source>
</evidence>
<dbReference type="SUPFAM" id="SSF51735">
    <property type="entry name" value="NAD(P)-binding Rossmann-fold domains"/>
    <property type="match status" value="1"/>
</dbReference>
<dbReference type="SUPFAM" id="SSF50129">
    <property type="entry name" value="GroES-like"/>
    <property type="match status" value="1"/>
</dbReference>
<dbReference type="RefSeq" id="WP_344640588.1">
    <property type="nucleotide sequence ID" value="NZ_BAAATR010000048.1"/>
</dbReference>
<dbReference type="Gene3D" id="3.90.180.10">
    <property type="entry name" value="Medium-chain alcohol dehydrogenases, catalytic domain"/>
    <property type="match status" value="1"/>
</dbReference>
<dbReference type="Gene3D" id="3.40.50.720">
    <property type="entry name" value="NAD(P)-binding Rossmann-like Domain"/>
    <property type="match status" value="1"/>
</dbReference>
<feature type="domain" description="Enoyl reductase (ER)" evidence="1">
    <location>
        <begin position="10"/>
        <end position="326"/>
    </location>
</feature>
<evidence type="ECO:0000313" key="3">
    <source>
        <dbReference type="Proteomes" id="UP001500305"/>
    </source>
</evidence>
<reference evidence="2 3" key="1">
    <citation type="journal article" date="2019" name="Int. J. Syst. Evol. Microbiol.">
        <title>The Global Catalogue of Microorganisms (GCM) 10K type strain sequencing project: providing services to taxonomists for standard genome sequencing and annotation.</title>
        <authorList>
            <consortium name="The Broad Institute Genomics Platform"/>
            <consortium name="The Broad Institute Genome Sequencing Center for Infectious Disease"/>
            <person name="Wu L."/>
            <person name="Ma J."/>
        </authorList>
    </citation>
    <scope>NUCLEOTIDE SEQUENCE [LARGE SCALE GENOMIC DNA]</scope>
    <source>
        <strain evidence="2 3">JCM 7356</strain>
    </source>
</reference>
<dbReference type="EMBL" id="BAAATR010000048">
    <property type="protein sequence ID" value="GAA2273917.1"/>
    <property type="molecule type" value="Genomic_DNA"/>
</dbReference>
<comment type="caution">
    <text evidence="2">The sequence shown here is derived from an EMBL/GenBank/DDBJ whole genome shotgun (WGS) entry which is preliminary data.</text>
</comment>
<keyword evidence="3" id="KW-1185">Reference proteome</keyword>
<dbReference type="SMART" id="SM00829">
    <property type="entry name" value="PKS_ER"/>
    <property type="match status" value="1"/>
</dbReference>
<protein>
    <submittedName>
        <fullName evidence="2">Zinc-binding dehydrogenase</fullName>
    </submittedName>
</protein>
<name>A0ABN3EW64_9ACTN</name>